<dbReference type="GO" id="GO:0043565">
    <property type="term" value="F:sequence-specific DNA binding"/>
    <property type="evidence" value="ECO:0007669"/>
    <property type="project" value="InterPro"/>
</dbReference>
<dbReference type="PROSITE" id="PS50039">
    <property type="entry name" value="FORK_HEAD_3"/>
    <property type="match status" value="1"/>
</dbReference>
<name>A0A6G1JXB9_9PLEO</name>
<evidence type="ECO:0000313" key="6">
    <source>
        <dbReference type="Proteomes" id="UP000799428"/>
    </source>
</evidence>
<dbReference type="OrthoDB" id="10680483at2759"/>
<feature type="compositionally biased region" description="Basic and acidic residues" evidence="3">
    <location>
        <begin position="1"/>
        <end position="12"/>
    </location>
</feature>
<feature type="region of interest" description="Disordered" evidence="3">
    <location>
        <begin position="1"/>
        <end position="55"/>
    </location>
</feature>
<dbReference type="InterPro" id="IPR001766">
    <property type="entry name" value="Fork_head_dom"/>
</dbReference>
<accession>A0A6G1JXB9</accession>
<dbReference type="GO" id="GO:0005634">
    <property type="term" value="C:nucleus"/>
    <property type="evidence" value="ECO:0007669"/>
    <property type="project" value="UniProtKB-SubCell"/>
</dbReference>
<dbReference type="AlphaFoldDB" id="A0A6G1JXB9"/>
<proteinExistence type="predicted"/>
<keyword evidence="1 2" id="KW-0238">DNA-binding</keyword>
<gene>
    <name evidence="5" type="ORF">K504DRAFT_448993</name>
</gene>
<reference evidence="5" key="1">
    <citation type="journal article" date="2020" name="Stud. Mycol.">
        <title>101 Dothideomycetes genomes: a test case for predicting lifestyles and emergence of pathogens.</title>
        <authorList>
            <person name="Haridas S."/>
            <person name="Albert R."/>
            <person name="Binder M."/>
            <person name="Bloem J."/>
            <person name="Labutti K."/>
            <person name="Salamov A."/>
            <person name="Andreopoulos B."/>
            <person name="Baker S."/>
            <person name="Barry K."/>
            <person name="Bills G."/>
            <person name="Bluhm B."/>
            <person name="Cannon C."/>
            <person name="Castanera R."/>
            <person name="Culley D."/>
            <person name="Daum C."/>
            <person name="Ezra D."/>
            <person name="Gonzalez J."/>
            <person name="Henrissat B."/>
            <person name="Kuo A."/>
            <person name="Liang C."/>
            <person name="Lipzen A."/>
            <person name="Lutzoni F."/>
            <person name="Magnuson J."/>
            <person name="Mondo S."/>
            <person name="Nolan M."/>
            <person name="Ohm R."/>
            <person name="Pangilinan J."/>
            <person name="Park H.-J."/>
            <person name="Ramirez L."/>
            <person name="Alfaro M."/>
            <person name="Sun H."/>
            <person name="Tritt A."/>
            <person name="Yoshinaga Y."/>
            <person name="Zwiers L.-H."/>
            <person name="Turgeon B."/>
            <person name="Goodwin S."/>
            <person name="Spatafora J."/>
            <person name="Crous P."/>
            <person name="Grigoriev I."/>
        </authorList>
    </citation>
    <scope>NUCLEOTIDE SEQUENCE</scope>
    <source>
        <strain evidence="5">CBS 279.74</strain>
    </source>
</reference>
<evidence type="ECO:0000256" key="2">
    <source>
        <dbReference type="PROSITE-ProRule" id="PRU00089"/>
    </source>
</evidence>
<protein>
    <recommendedName>
        <fullName evidence="4">Fork-head domain-containing protein</fullName>
    </recommendedName>
</protein>
<evidence type="ECO:0000313" key="5">
    <source>
        <dbReference type="EMBL" id="KAF2704912.1"/>
    </source>
</evidence>
<keyword evidence="2" id="KW-0539">Nucleus</keyword>
<organism evidence="5 6">
    <name type="scientific">Pleomassaria siparia CBS 279.74</name>
    <dbReference type="NCBI Taxonomy" id="1314801"/>
    <lineage>
        <taxon>Eukaryota</taxon>
        <taxon>Fungi</taxon>
        <taxon>Dikarya</taxon>
        <taxon>Ascomycota</taxon>
        <taxon>Pezizomycotina</taxon>
        <taxon>Dothideomycetes</taxon>
        <taxon>Pleosporomycetidae</taxon>
        <taxon>Pleosporales</taxon>
        <taxon>Pleomassariaceae</taxon>
        <taxon>Pleomassaria</taxon>
    </lineage>
</organism>
<sequence length="861" mass="96363">MANTKQDTEKHPNRSLSELSDMSAAGNTQQGPRRSPSQAQPTLSRQQIQPDSMMGLQSPNYVHMALPEGQRTGSGFTMRGEGGLPFTSMLSAQAEAPFTTSSTAFMRAPHGIGSAYPSQYLQPQQMDIDVHGGSAGGSNAGPDGPRVHPGQHNYIPTGSLPAILDVMDPSTARLDVEYPRHVINGGAPSTGPSQLTHGVQFGSRFDGNEDVPRNNQPSLMHPMQTSPVFSAISPMPTMPQGQAHASSSWMHSTPALHVATSGVPVNGPISPALAITAFDTPANGLTGLLPISDLGLTAPNDHQDQHDSATPELIPKIHFLREEAKEFEEHKAKDEQRKPKGVRVQELSGLNLKTKTQKLAMIEARRVAEASYQESKPGLDAEGLQRFEQNLFQLFPSLKEDKQKPVSFERQFLKELRADNSVIAKRIFASCFRTDFRPDFSVVQLITLALLGHPDQEADDDEIMAWIKKYFPGFGNVQYKDISGKRPSGWGTIEDHVRGVLIRNGNFFDSVFIPLNPAIRQRGPAYEQEYTGRFWSLPSGYENHVFETLYSVPCPGSSWFWRHSPLRRKDQEAVLEDMPDELKVKILRYVLDFRGFSVCPVLRTHRAETNVRVDIKKPDWAIRPKDLMIYANSEVHDPYWQIEPLTELLNISCATGVGQIAYQILFSGNNFILEDLAMFGWIKRRPKPAAVTWLQSLNADQRKWLDNVDVVIGYDSPSRNVYMDQVFRRLGESVALRNLKVRINVDNLPEKQTEFIYQIPGYSVLSTFRGMDEKTLEIVISGDFDDTTAKDQLKRLLVRNRCPQHEAIPKQPAALETIQGYNRSKQIIIAMDWGVHVAVEETNRALGRRIHKKQHDAWKAL</sequence>
<evidence type="ECO:0000259" key="4">
    <source>
        <dbReference type="PROSITE" id="PS50039"/>
    </source>
</evidence>
<feature type="domain" description="Fork-head" evidence="4">
    <location>
        <begin position="437"/>
        <end position="547"/>
    </location>
</feature>
<evidence type="ECO:0000256" key="1">
    <source>
        <dbReference type="ARBA" id="ARBA00023125"/>
    </source>
</evidence>
<dbReference type="EMBL" id="MU005780">
    <property type="protein sequence ID" value="KAF2704912.1"/>
    <property type="molecule type" value="Genomic_DNA"/>
</dbReference>
<comment type="subcellular location">
    <subcellularLocation>
        <location evidence="2">Nucleus</location>
    </subcellularLocation>
</comment>
<evidence type="ECO:0000256" key="3">
    <source>
        <dbReference type="SAM" id="MobiDB-lite"/>
    </source>
</evidence>
<dbReference type="Proteomes" id="UP000799428">
    <property type="component" value="Unassembled WGS sequence"/>
</dbReference>
<feature type="DNA-binding region" description="Fork-head" evidence="2">
    <location>
        <begin position="437"/>
        <end position="547"/>
    </location>
</feature>
<dbReference type="GO" id="GO:0003700">
    <property type="term" value="F:DNA-binding transcription factor activity"/>
    <property type="evidence" value="ECO:0007669"/>
    <property type="project" value="InterPro"/>
</dbReference>
<keyword evidence="6" id="KW-1185">Reference proteome</keyword>
<dbReference type="InterPro" id="IPR036388">
    <property type="entry name" value="WH-like_DNA-bd_sf"/>
</dbReference>
<feature type="compositionally biased region" description="Polar residues" evidence="3">
    <location>
        <begin position="14"/>
        <end position="55"/>
    </location>
</feature>
<dbReference type="Gene3D" id="1.10.10.10">
    <property type="entry name" value="Winged helix-like DNA-binding domain superfamily/Winged helix DNA-binding domain"/>
    <property type="match status" value="1"/>
</dbReference>